<evidence type="ECO:0000313" key="1">
    <source>
        <dbReference type="EMBL" id="KAI8045226.1"/>
    </source>
</evidence>
<name>A0A9P9YY47_9MUSC</name>
<organism evidence="1 2">
    <name type="scientific">Drosophila gunungcola</name>
    <name type="common">fruit fly</name>
    <dbReference type="NCBI Taxonomy" id="103775"/>
    <lineage>
        <taxon>Eukaryota</taxon>
        <taxon>Metazoa</taxon>
        <taxon>Ecdysozoa</taxon>
        <taxon>Arthropoda</taxon>
        <taxon>Hexapoda</taxon>
        <taxon>Insecta</taxon>
        <taxon>Pterygota</taxon>
        <taxon>Neoptera</taxon>
        <taxon>Endopterygota</taxon>
        <taxon>Diptera</taxon>
        <taxon>Brachycera</taxon>
        <taxon>Muscomorpha</taxon>
        <taxon>Ephydroidea</taxon>
        <taxon>Drosophilidae</taxon>
        <taxon>Drosophila</taxon>
        <taxon>Sophophora</taxon>
    </lineage>
</organism>
<accession>A0A9P9YY47</accession>
<comment type="caution">
    <text evidence="1">The sequence shown here is derived from an EMBL/GenBank/DDBJ whole genome shotgun (WGS) entry which is preliminary data.</text>
</comment>
<sequence length="151" mass="17426">MCFVHTDALFVNMWAYVQGCERRSALNRPRRRISEKGQRVAHTCISKRLERGAAKLHVFLAHTCPPVTPSPSRLRLSHFALVHSTCWGARQVHLQFFEINSCVSDGDSAEKGREDTFMERGKGCERSSDSPIYHHRIVLRNRRSCRHPRND</sequence>
<keyword evidence="2" id="KW-1185">Reference proteome</keyword>
<dbReference type="AlphaFoldDB" id="A0A9P9YY47"/>
<evidence type="ECO:0000313" key="2">
    <source>
        <dbReference type="Proteomes" id="UP001059596"/>
    </source>
</evidence>
<dbReference type="EMBL" id="JAMKOV010000001">
    <property type="protein sequence ID" value="KAI8045226.1"/>
    <property type="molecule type" value="Genomic_DNA"/>
</dbReference>
<gene>
    <name evidence="1" type="ORF">M5D96_001406</name>
</gene>
<proteinExistence type="predicted"/>
<protein>
    <submittedName>
        <fullName evidence="1">Uncharacterized protein</fullName>
    </submittedName>
</protein>
<dbReference type="Proteomes" id="UP001059596">
    <property type="component" value="Chromosome 3R"/>
</dbReference>
<reference evidence="1" key="1">
    <citation type="journal article" date="2023" name="Genome Biol. Evol.">
        <title>Long-read-based Genome Assembly of Drosophila gunungcola Reveals Fewer Chemosensory Genes in Flower-breeding Species.</title>
        <authorList>
            <person name="Negi A."/>
            <person name="Liao B.Y."/>
            <person name="Yeh S.D."/>
        </authorList>
    </citation>
    <scope>NUCLEOTIDE SEQUENCE</scope>
    <source>
        <strain evidence="1">Sukarami</strain>
    </source>
</reference>